<dbReference type="SUPFAM" id="SSF56281">
    <property type="entry name" value="Metallo-hydrolase/oxidoreductase"/>
    <property type="match status" value="1"/>
</dbReference>
<keyword evidence="3" id="KW-0378">Hydrolase</keyword>
<evidence type="ECO:0000256" key="4">
    <source>
        <dbReference type="ARBA" id="ARBA00022833"/>
    </source>
</evidence>
<dbReference type="InterPro" id="IPR051013">
    <property type="entry name" value="MBL_superfamily_lactonases"/>
</dbReference>
<dbReference type="Gene3D" id="3.60.15.10">
    <property type="entry name" value="Ribonuclease Z/Hydroxyacylglutathione hydrolase-like"/>
    <property type="match status" value="1"/>
</dbReference>
<dbReference type="Proteomes" id="UP001549031">
    <property type="component" value="Unassembled WGS sequence"/>
</dbReference>
<reference evidence="6 7" key="1">
    <citation type="submission" date="2024-06" db="EMBL/GenBank/DDBJ databases">
        <title>Genomic Encyclopedia of Type Strains, Phase IV (KMG-IV): sequencing the most valuable type-strain genomes for metagenomic binning, comparative biology and taxonomic classification.</title>
        <authorList>
            <person name="Goeker M."/>
        </authorList>
    </citation>
    <scope>NUCLEOTIDE SEQUENCE [LARGE SCALE GENOMIC DNA]</scope>
    <source>
        <strain evidence="6 7">DSM 105042</strain>
    </source>
</reference>
<accession>A0ABV2H1B7</accession>
<dbReference type="PANTHER" id="PTHR42978:SF6">
    <property type="entry name" value="QUORUM-QUENCHING LACTONASE YTNP-RELATED"/>
    <property type="match status" value="1"/>
</dbReference>
<sequence>MTMTIGRRTLLGTAGAGIVAAPAILTGKAQAQETKRLEINRAMPPQTDRLKVGSFNVLVVKDGSRTSDAPSDTFGTDQSAETVGELLRENFLPADEFVNSFAPAIVNTGSDVVLFDTGMGPGGRAQGMGRLIEGLAAGGYTPEDVSIVVLTHMHGDHIGGLVEEDGSPAFPNARYVAGQVEYDFWTDPARVGTPAENGHKAVLEKVKPFADKMTFIGGGDDVVPGITSMEAFGHTPGHLIFNVESEGRRLVMTADTANHYVLSLQRPEWEVRFDMDKAMAAETRKKVFDMIAADKVAFLGYHMPFPSVGYVEKLDTGYRFVPKTYQFEI</sequence>
<organism evidence="6 7">
    <name type="scientific">Pseudorhizobium tarimense</name>
    <dbReference type="NCBI Taxonomy" id="1079109"/>
    <lineage>
        <taxon>Bacteria</taxon>
        <taxon>Pseudomonadati</taxon>
        <taxon>Pseudomonadota</taxon>
        <taxon>Alphaproteobacteria</taxon>
        <taxon>Hyphomicrobiales</taxon>
        <taxon>Rhizobiaceae</taxon>
        <taxon>Rhizobium/Agrobacterium group</taxon>
        <taxon>Pseudorhizobium</taxon>
    </lineage>
</organism>
<dbReference type="Pfam" id="PF00753">
    <property type="entry name" value="Lactamase_B"/>
    <property type="match status" value="1"/>
</dbReference>
<dbReference type="InterPro" id="IPR036866">
    <property type="entry name" value="RibonucZ/Hydroxyglut_hydro"/>
</dbReference>
<dbReference type="PANTHER" id="PTHR42978">
    <property type="entry name" value="QUORUM-QUENCHING LACTONASE YTNP-RELATED-RELATED"/>
    <property type="match status" value="1"/>
</dbReference>
<evidence type="ECO:0000259" key="5">
    <source>
        <dbReference type="SMART" id="SM00849"/>
    </source>
</evidence>
<dbReference type="InterPro" id="IPR006311">
    <property type="entry name" value="TAT_signal"/>
</dbReference>
<dbReference type="PROSITE" id="PS51318">
    <property type="entry name" value="TAT"/>
    <property type="match status" value="1"/>
</dbReference>
<evidence type="ECO:0000256" key="1">
    <source>
        <dbReference type="ARBA" id="ARBA00007749"/>
    </source>
</evidence>
<dbReference type="CDD" id="cd07720">
    <property type="entry name" value="OPHC2-like_MBL-fold"/>
    <property type="match status" value="1"/>
</dbReference>
<evidence type="ECO:0000256" key="3">
    <source>
        <dbReference type="ARBA" id="ARBA00022801"/>
    </source>
</evidence>
<dbReference type="InterPro" id="IPR001279">
    <property type="entry name" value="Metallo-B-lactamas"/>
</dbReference>
<comment type="similarity">
    <text evidence="1">Belongs to the metallo-beta-lactamase superfamily.</text>
</comment>
<keyword evidence="4" id="KW-0862">Zinc</keyword>
<keyword evidence="2" id="KW-0479">Metal-binding</keyword>
<evidence type="ECO:0000313" key="7">
    <source>
        <dbReference type="Proteomes" id="UP001549031"/>
    </source>
</evidence>
<name>A0ABV2H1B7_9HYPH</name>
<feature type="domain" description="Metallo-beta-lactamase" evidence="5">
    <location>
        <begin position="99"/>
        <end position="302"/>
    </location>
</feature>
<evidence type="ECO:0000256" key="2">
    <source>
        <dbReference type="ARBA" id="ARBA00022723"/>
    </source>
</evidence>
<dbReference type="SMART" id="SM00849">
    <property type="entry name" value="Lactamase_B"/>
    <property type="match status" value="1"/>
</dbReference>
<gene>
    <name evidence="6" type="ORF">ABID21_000432</name>
</gene>
<evidence type="ECO:0000313" key="6">
    <source>
        <dbReference type="EMBL" id="MET3584340.1"/>
    </source>
</evidence>
<proteinExistence type="inferred from homology"/>
<keyword evidence="7" id="KW-1185">Reference proteome</keyword>
<comment type="caution">
    <text evidence="6">The sequence shown here is derived from an EMBL/GenBank/DDBJ whole genome shotgun (WGS) entry which is preliminary data.</text>
</comment>
<dbReference type="EMBL" id="JBEPLJ010000001">
    <property type="protein sequence ID" value="MET3584340.1"/>
    <property type="molecule type" value="Genomic_DNA"/>
</dbReference>
<protein>
    <submittedName>
        <fullName evidence="6">Glyoxylase-like metal-dependent hydrolase (Beta-lactamase superfamily II)</fullName>
    </submittedName>
</protein>